<sequence>MKKTIIAIASIGILASCTNEKSIEERYLYEGDKIVDIETGDEYFMEDSLGFTLIHKDGSKEQVAFDDTPFFETNLSDEYVKTWKENIAEREEKLLLEKKEKFQAARKARYSDLDNEALMAKFQKAHQEKVEITLQMDMIAELIDREVIATEDAPGLLEIDIEFIDLDFNIEEADEN</sequence>
<keyword evidence="2" id="KW-1185">Reference proteome</keyword>
<evidence type="ECO:0000313" key="2">
    <source>
        <dbReference type="Proteomes" id="UP000199663"/>
    </source>
</evidence>
<organism evidence="1 2">
    <name type="scientific">Rhodonellum ikkaensis</name>
    <dbReference type="NCBI Taxonomy" id="336829"/>
    <lineage>
        <taxon>Bacteria</taxon>
        <taxon>Pseudomonadati</taxon>
        <taxon>Bacteroidota</taxon>
        <taxon>Cytophagia</taxon>
        <taxon>Cytophagales</taxon>
        <taxon>Cytophagaceae</taxon>
        <taxon>Rhodonellum</taxon>
    </lineage>
</organism>
<dbReference type="RefSeq" id="WP_019598937.1">
    <property type="nucleotide sequence ID" value="NZ_FNQC01000012.1"/>
</dbReference>
<proteinExistence type="predicted"/>
<dbReference type="EMBL" id="FNQC01000012">
    <property type="protein sequence ID" value="SDZ38477.1"/>
    <property type="molecule type" value="Genomic_DNA"/>
</dbReference>
<dbReference type="Proteomes" id="UP000199663">
    <property type="component" value="Unassembled WGS sequence"/>
</dbReference>
<comment type="caution">
    <text evidence="1">The sequence shown here is derived from an EMBL/GenBank/DDBJ whole genome shotgun (WGS) entry which is preliminary data.</text>
</comment>
<reference evidence="1 2" key="1">
    <citation type="submission" date="2016-10" db="EMBL/GenBank/DDBJ databases">
        <authorList>
            <person name="Varghese N."/>
            <person name="Submissions S."/>
        </authorList>
    </citation>
    <scope>NUCLEOTIDE SEQUENCE [LARGE SCALE GENOMIC DNA]</scope>
    <source>
        <strain evidence="1 2">DSM 17997</strain>
    </source>
</reference>
<name>A0A1H3SL70_9BACT</name>
<gene>
    <name evidence="1" type="ORF">SAMN05444412_11247</name>
</gene>
<evidence type="ECO:0000313" key="1">
    <source>
        <dbReference type="EMBL" id="SDZ38477.1"/>
    </source>
</evidence>
<accession>A0A1H3SL70</accession>
<dbReference type="PROSITE" id="PS51257">
    <property type="entry name" value="PROKAR_LIPOPROTEIN"/>
    <property type="match status" value="1"/>
</dbReference>
<protein>
    <submittedName>
        <fullName evidence="1">Uncharacterized protein</fullName>
    </submittedName>
</protein>